<dbReference type="EMBL" id="JADGIZ020000011">
    <property type="protein sequence ID" value="KAL2917449.1"/>
    <property type="molecule type" value="Genomic_DNA"/>
</dbReference>
<evidence type="ECO:0000259" key="8">
    <source>
        <dbReference type="PROSITE" id="PS51837"/>
    </source>
</evidence>
<comment type="similarity">
    <text evidence="2">Belongs to the CDIP1/LITAF family.</text>
</comment>
<keyword evidence="7" id="KW-1133">Transmembrane helix</keyword>
<evidence type="ECO:0000256" key="7">
    <source>
        <dbReference type="SAM" id="Phobius"/>
    </source>
</evidence>
<evidence type="ECO:0000256" key="3">
    <source>
        <dbReference type="ARBA" id="ARBA00022723"/>
    </source>
</evidence>
<keyword evidence="5 7" id="KW-0472">Membrane</keyword>
<reference evidence="9 10" key="1">
    <citation type="submission" date="2023-09" db="EMBL/GenBank/DDBJ databases">
        <title>Pangenome analysis of Batrachochytrium dendrobatidis and related Chytrids.</title>
        <authorList>
            <person name="Yacoub M.N."/>
            <person name="Stajich J.E."/>
            <person name="James T.Y."/>
        </authorList>
    </citation>
    <scope>NUCLEOTIDE SEQUENCE [LARGE SCALE GENOMIC DNA]</scope>
    <source>
        <strain evidence="9 10">JEL0888</strain>
    </source>
</reference>
<sequence length="113" mass="12420">MGESLPPSYASVPPPALQPPPVQYAQQVPMQPMLVQMPPMGRHPQSMLCPNCHQQVVTNTKNENGLAMWLAVGGCCVVTGVCCWVPFLIKDLKDVSHTCPSCQYYLGSYKMIK</sequence>
<dbReference type="PANTHER" id="PTHR23292">
    <property type="entry name" value="LIPOPOLYSACCHARIDE-INDUCED TUMOR NECROSIS FACTOR-ALPHA FACTOR"/>
    <property type="match status" value="1"/>
</dbReference>
<gene>
    <name evidence="9" type="ORF">HK105_203115</name>
</gene>
<evidence type="ECO:0000256" key="4">
    <source>
        <dbReference type="ARBA" id="ARBA00022833"/>
    </source>
</evidence>
<dbReference type="InterPro" id="IPR006629">
    <property type="entry name" value="LITAF"/>
</dbReference>
<protein>
    <recommendedName>
        <fullName evidence="8">LITAF domain-containing protein</fullName>
    </recommendedName>
</protein>
<feature type="transmembrane region" description="Helical" evidence="7">
    <location>
        <begin position="66"/>
        <end position="89"/>
    </location>
</feature>
<feature type="region of interest" description="Disordered" evidence="6">
    <location>
        <begin position="1"/>
        <end position="20"/>
    </location>
</feature>
<accession>A0ABR4NDD5</accession>
<dbReference type="PANTHER" id="PTHR23292:SF6">
    <property type="entry name" value="FI16602P1-RELATED"/>
    <property type="match status" value="1"/>
</dbReference>
<dbReference type="Proteomes" id="UP001527925">
    <property type="component" value="Unassembled WGS sequence"/>
</dbReference>
<dbReference type="Pfam" id="PF10601">
    <property type="entry name" value="zf-LITAF-like"/>
    <property type="match status" value="1"/>
</dbReference>
<name>A0ABR4NDD5_9FUNG</name>
<keyword evidence="4" id="KW-0862">Zinc</keyword>
<keyword evidence="10" id="KW-1185">Reference proteome</keyword>
<evidence type="ECO:0000256" key="2">
    <source>
        <dbReference type="ARBA" id="ARBA00005975"/>
    </source>
</evidence>
<evidence type="ECO:0000256" key="5">
    <source>
        <dbReference type="ARBA" id="ARBA00023136"/>
    </source>
</evidence>
<evidence type="ECO:0000256" key="6">
    <source>
        <dbReference type="SAM" id="MobiDB-lite"/>
    </source>
</evidence>
<dbReference type="PROSITE" id="PS51837">
    <property type="entry name" value="LITAF"/>
    <property type="match status" value="1"/>
</dbReference>
<evidence type="ECO:0000313" key="9">
    <source>
        <dbReference type="EMBL" id="KAL2917449.1"/>
    </source>
</evidence>
<proteinExistence type="inferred from homology"/>
<organism evidence="9 10">
    <name type="scientific">Polyrhizophydium stewartii</name>
    <dbReference type="NCBI Taxonomy" id="2732419"/>
    <lineage>
        <taxon>Eukaryota</taxon>
        <taxon>Fungi</taxon>
        <taxon>Fungi incertae sedis</taxon>
        <taxon>Chytridiomycota</taxon>
        <taxon>Chytridiomycota incertae sedis</taxon>
        <taxon>Chytridiomycetes</taxon>
        <taxon>Rhizophydiales</taxon>
        <taxon>Rhizophydiales incertae sedis</taxon>
        <taxon>Polyrhizophydium</taxon>
    </lineage>
</organism>
<evidence type="ECO:0000313" key="10">
    <source>
        <dbReference type="Proteomes" id="UP001527925"/>
    </source>
</evidence>
<feature type="domain" description="LITAF" evidence="8">
    <location>
        <begin position="29"/>
        <end position="111"/>
    </location>
</feature>
<dbReference type="SMART" id="SM00714">
    <property type="entry name" value="LITAF"/>
    <property type="match status" value="1"/>
</dbReference>
<comment type="subcellular location">
    <subcellularLocation>
        <location evidence="1">Membrane</location>
        <topology evidence="1">Peripheral membrane protein</topology>
    </subcellularLocation>
</comment>
<dbReference type="InterPro" id="IPR037519">
    <property type="entry name" value="LITAF_fam"/>
</dbReference>
<comment type="caution">
    <text evidence="9">The sequence shown here is derived from an EMBL/GenBank/DDBJ whole genome shotgun (WGS) entry which is preliminary data.</text>
</comment>
<evidence type="ECO:0000256" key="1">
    <source>
        <dbReference type="ARBA" id="ARBA00004170"/>
    </source>
</evidence>
<keyword evidence="3" id="KW-0479">Metal-binding</keyword>
<keyword evidence="7" id="KW-0812">Transmembrane</keyword>